<evidence type="ECO:0000313" key="1">
    <source>
        <dbReference type="EMBL" id="RKH51492.1"/>
    </source>
</evidence>
<organism evidence="1 2">
    <name type="scientific">Corallococcus aberystwythensis</name>
    <dbReference type="NCBI Taxonomy" id="2316722"/>
    <lineage>
        <taxon>Bacteria</taxon>
        <taxon>Pseudomonadati</taxon>
        <taxon>Myxococcota</taxon>
        <taxon>Myxococcia</taxon>
        <taxon>Myxococcales</taxon>
        <taxon>Cystobacterineae</taxon>
        <taxon>Myxococcaceae</taxon>
        <taxon>Corallococcus</taxon>
    </lineage>
</organism>
<proteinExistence type="predicted"/>
<reference evidence="2" key="1">
    <citation type="submission" date="2018-09" db="EMBL/GenBank/DDBJ databases">
        <authorList>
            <person name="Livingstone P.G."/>
            <person name="Whitworth D.E."/>
        </authorList>
    </citation>
    <scope>NUCLEOTIDE SEQUENCE [LARGE SCALE GENOMIC DNA]</scope>
    <source>
        <strain evidence="2">AB050A</strain>
    </source>
</reference>
<evidence type="ECO:0000313" key="2">
    <source>
        <dbReference type="Proteomes" id="UP000267003"/>
    </source>
</evidence>
<keyword evidence="2" id="KW-1185">Reference proteome</keyword>
<dbReference type="Proteomes" id="UP000267003">
    <property type="component" value="Unassembled WGS sequence"/>
</dbReference>
<gene>
    <name evidence="1" type="ORF">D7W81_40490</name>
</gene>
<dbReference type="EMBL" id="RAWK01000474">
    <property type="protein sequence ID" value="RKH51492.1"/>
    <property type="molecule type" value="Genomic_DNA"/>
</dbReference>
<comment type="caution">
    <text evidence="1">The sequence shown here is derived from an EMBL/GenBank/DDBJ whole genome shotgun (WGS) entry which is preliminary data.</text>
</comment>
<accession>A0A3A8PG48</accession>
<protein>
    <submittedName>
        <fullName evidence="1">Uncharacterized protein</fullName>
    </submittedName>
</protein>
<name>A0A3A8PG48_9BACT</name>
<dbReference type="AlphaFoldDB" id="A0A3A8PG48"/>
<sequence>MPTIVAKKAGTCTAAGCGGRILKGEHVEYFAATGTRHLECASAEQGRRPNLRAGRCRCGAQVAPREGSIQLEEKTRGGRFVRRWLVLCARCVGPGLSS</sequence>